<organism evidence="2 3">
    <name type="scientific">Plakobranchus ocellatus</name>
    <dbReference type="NCBI Taxonomy" id="259542"/>
    <lineage>
        <taxon>Eukaryota</taxon>
        <taxon>Metazoa</taxon>
        <taxon>Spiralia</taxon>
        <taxon>Lophotrochozoa</taxon>
        <taxon>Mollusca</taxon>
        <taxon>Gastropoda</taxon>
        <taxon>Heterobranchia</taxon>
        <taxon>Euthyneura</taxon>
        <taxon>Panpulmonata</taxon>
        <taxon>Sacoglossa</taxon>
        <taxon>Placobranchoidea</taxon>
        <taxon>Plakobranchidae</taxon>
        <taxon>Plakobranchus</taxon>
    </lineage>
</organism>
<dbReference type="AlphaFoldDB" id="A0AAV3ZE93"/>
<proteinExistence type="predicted"/>
<gene>
    <name evidence="2" type="ORF">PoB_001997000</name>
</gene>
<comment type="caution">
    <text evidence="2">The sequence shown here is derived from an EMBL/GenBank/DDBJ whole genome shotgun (WGS) entry which is preliminary data.</text>
</comment>
<evidence type="ECO:0000313" key="3">
    <source>
        <dbReference type="Proteomes" id="UP000735302"/>
    </source>
</evidence>
<dbReference type="Proteomes" id="UP000735302">
    <property type="component" value="Unassembled WGS sequence"/>
</dbReference>
<dbReference type="EMBL" id="BLXT01002349">
    <property type="protein sequence ID" value="GFN93464.1"/>
    <property type="molecule type" value="Genomic_DNA"/>
</dbReference>
<accession>A0AAV3ZE93</accession>
<sequence length="153" mass="16873">MIIYDHIHSEKDKVSTRRCKSQSFSKLAATRSDPQTYGSKADLAASGPPCAPRQVSNKQSKQASFFSPIACPDNHRVISLASSILCLRQDGTSDSVTPKAQPKWCHRPIKSLVIDTNKLRRMAGLTAKLHNNFHFDISTLHVCTLIGRAGENN</sequence>
<evidence type="ECO:0000313" key="2">
    <source>
        <dbReference type="EMBL" id="GFN93464.1"/>
    </source>
</evidence>
<reference evidence="2 3" key="1">
    <citation type="journal article" date="2021" name="Elife">
        <title>Chloroplast acquisition without the gene transfer in kleptoplastic sea slugs, Plakobranchus ocellatus.</title>
        <authorList>
            <person name="Maeda T."/>
            <person name="Takahashi S."/>
            <person name="Yoshida T."/>
            <person name="Shimamura S."/>
            <person name="Takaki Y."/>
            <person name="Nagai Y."/>
            <person name="Toyoda A."/>
            <person name="Suzuki Y."/>
            <person name="Arimoto A."/>
            <person name="Ishii H."/>
            <person name="Satoh N."/>
            <person name="Nishiyama T."/>
            <person name="Hasebe M."/>
            <person name="Maruyama T."/>
            <person name="Minagawa J."/>
            <person name="Obokata J."/>
            <person name="Shigenobu S."/>
        </authorList>
    </citation>
    <scope>NUCLEOTIDE SEQUENCE [LARGE SCALE GENOMIC DNA]</scope>
</reference>
<protein>
    <submittedName>
        <fullName evidence="2">Uncharacterized protein</fullName>
    </submittedName>
</protein>
<keyword evidence="3" id="KW-1185">Reference proteome</keyword>
<feature type="region of interest" description="Disordered" evidence="1">
    <location>
        <begin position="30"/>
        <end position="56"/>
    </location>
</feature>
<evidence type="ECO:0000256" key="1">
    <source>
        <dbReference type="SAM" id="MobiDB-lite"/>
    </source>
</evidence>
<name>A0AAV3ZE93_9GAST</name>